<feature type="transmembrane region" description="Helical" evidence="1">
    <location>
        <begin position="186"/>
        <end position="214"/>
    </location>
</feature>
<dbReference type="Proteomes" id="UP001300261">
    <property type="component" value="Unassembled WGS sequence"/>
</dbReference>
<proteinExistence type="predicted"/>
<dbReference type="RefSeq" id="WP_265962554.1">
    <property type="nucleotide sequence ID" value="NZ_JAPEVI010000003.1"/>
</dbReference>
<comment type="caution">
    <text evidence="3">The sequence shown here is derived from an EMBL/GenBank/DDBJ whole genome shotgun (WGS) entry which is preliminary data.</text>
</comment>
<feature type="domain" description="Phosphatidic acid phosphatase type 2/haloperoxidase" evidence="2">
    <location>
        <begin position="131"/>
        <end position="241"/>
    </location>
</feature>
<feature type="transmembrane region" description="Helical" evidence="1">
    <location>
        <begin position="49"/>
        <end position="72"/>
    </location>
</feature>
<name>A0ABT3R159_9HYPH</name>
<dbReference type="PANTHER" id="PTHR14969:SF13">
    <property type="entry name" value="AT30094P"/>
    <property type="match status" value="1"/>
</dbReference>
<reference evidence="3 4" key="1">
    <citation type="journal article" date="2016" name="Int. J. Syst. Evol. Microbiol.">
        <title>Labrenzia salina sp. nov., isolated from the rhizosphere of the halophyte Arthrocnemum macrostachyum.</title>
        <authorList>
            <person name="Camacho M."/>
            <person name="Redondo-Gomez S."/>
            <person name="Rodriguez-Llorente I."/>
            <person name="Rohde M."/>
            <person name="Sproer C."/>
            <person name="Schumann P."/>
            <person name="Klenk H.P."/>
            <person name="Montero-Calasanz M.D.C."/>
        </authorList>
    </citation>
    <scope>NUCLEOTIDE SEQUENCE [LARGE SCALE GENOMIC DNA]</scope>
    <source>
        <strain evidence="3 4">DSM 29163</strain>
    </source>
</reference>
<evidence type="ECO:0000259" key="2">
    <source>
        <dbReference type="SMART" id="SM00014"/>
    </source>
</evidence>
<protein>
    <submittedName>
        <fullName evidence="3">Phosphatase PAP2 family protein</fullName>
    </submittedName>
</protein>
<organism evidence="3 4">
    <name type="scientific">Roseibium salinum</name>
    <dbReference type="NCBI Taxonomy" id="1604349"/>
    <lineage>
        <taxon>Bacteria</taxon>
        <taxon>Pseudomonadati</taxon>
        <taxon>Pseudomonadota</taxon>
        <taxon>Alphaproteobacteria</taxon>
        <taxon>Hyphomicrobiales</taxon>
        <taxon>Stappiaceae</taxon>
        <taxon>Roseibium</taxon>
    </lineage>
</organism>
<feature type="transmembrane region" description="Helical" evidence="1">
    <location>
        <begin position="93"/>
        <end position="116"/>
    </location>
</feature>
<dbReference type="SMART" id="SM00014">
    <property type="entry name" value="acidPPc"/>
    <property type="match status" value="1"/>
</dbReference>
<dbReference type="Pfam" id="PF01569">
    <property type="entry name" value="PAP2"/>
    <property type="match status" value="1"/>
</dbReference>
<dbReference type="PANTHER" id="PTHR14969">
    <property type="entry name" value="SPHINGOSINE-1-PHOSPHATE PHOSPHOHYDROLASE"/>
    <property type="match status" value="1"/>
</dbReference>
<feature type="transmembrane region" description="Helical" evidence="1">
    <location>
        <begin position="122"/>
        <end position="146"/>
    </location>
</feature>
<feature type="transmembrane region" description="Helical" evidence="1">
    <location>
        <begin position="226"/>
        <end position="245"/>
    </location>
</feature>
<dbReference type="SUPFAM" id="SSF48317">
    <property type="entry name" value="Acid phosphatase/Vanadium-dependent haloperoxidase"/>
    <property type="match status" value="1"/>
</dbReference>
<dbReference type="InterPro" id="IPR036938">
    <property type="entry name" value="PAP2/HPO_sf"/>
</dbReference>
<keyword evidence="1" id="KW-0472">Membrane</keyword>
<evidence type="ECO:0000313" key="3">
    <source>
        <dbReference type="EMBL" id="MCX2722897.1"/>
    </source>
</evidence>
<evidence type="ECO:0000313" key="4">
    <source>
        <dbReference type="Proteomes" id="UP001300261"/>
    </source>
</evidence>
<sequence>MKSNSELVWRILARMRGNARRIAILFSGRKERARHSMDPLPPGQRPQDILAVLLLTVGIAVVAFDFPTYPWLRSLPGEYRSAFRMFTDLGKSDWILGTTGVACLALLALDAGRYAFRLRMAIGALFTYCAFIFYVVTATGLLAIAFKWTLGRARPKLYEQVGPVHFEFLAFDGTYTSFPSGHSTTVAALATALAFIFPAYRWLIVVAAFWLAFSRVMVGAHYPSDVIAGTLLGMTFTFFTVRAMARRRLGFHLSSSGKIMPNMNALSARACLRAVWQVVRGLRGADRVLLEVPRADETERTGS</sequence>
<evidence type="ECO:0000256" key="1">
    <source>
        <dbReference type="SAM" id="Phobius"/>
    </source>
</evidence>
<dbReference type="InterPro" id="IPR000326">
    <property type="entry name" value="PAP2/HPO"/>
</dbReference>
<dbReference type="EMBL" id="JAPEVI010000003">
    <property type="protein sequence ID" value="MCX2722897.1"/>
    <property type="molecule type" value="Genomic_DNA"/>
</dbReference>
<keyword evidence="4" id="KW-1185">Reference proteome</keyword>
<dbReference type="Gene3D" id="1.20.144.10">
    <property type="entry name" value="Phosphatidic acid phosphatase type 2/haloperoxidase"/>
    <property type="match status" value="1"/>
</dbReference>
<keyword evidence="1" id="KW-0812">Transmembrane</keyword>
<accession>A0ABT3R159</accession>
<gene>
    <name evidence="3" type="ORF">ON753_10985</name>
</gene>
<keyword evidence="1" id="KW-1133">Transmembrane helix</keyword>